<dbReference type="Pfam" id="PF06985">
    <property type="entry name" value="HET"/>
    <property type="match status" value="1"/>
</dbReference>
<dbReference type="Proteomes" id="UP000053820">
    <property type="component" value="Unassembled WGS sequence"/>
</dbReference>
<dbReference type="EMBL" id="KN839883">
    <property type="protein sequence ID" value="KIJ59666.1"/>
    <property type="molecule type" value="Genomic_DNA"/>
</dbReference>
<feature type="domain" description="Heterokaryon incompatibility" evidence="1">
    <location>
        <begin position="11"/>
        <end position="99"/>
    </location>
</feature>
<name>A0A0C9W935_9AGAM</name>
<dbReference type="OrthoDB" id="674604at2759"/>
<reference evidence="2 3" key="1">
    <citation type="submission" date="2014-04" db="EMBL/GenBank/DDBJ databases">
        <title>Evolutionary Origins and Diversification of the Mycorrhizal Mutualists.</title>
        <authorList>
            <consortium name="DOE Joint Genome Institute"/>
            <consortium name="Mycorrhizal Genomics Consortium"/>
            <person name="Kohler A."/>
            <person name="Kuo A."/>
            <person name="Nagy L.G."/>
            <person name="Floudas D."/>
            <person name="Copeland A."/>
            <person name="Barry K.W."/>
            <person name="Cichocki N."/>
            <person name="Veneault-Fourrey C."/>
            <person name="LaButti K."/>
            <person name="Lindquist E.A."/>
            <person name="Lipzen A."/>
            <person name="Lundell T."/>
            <person name="Morin E."/>
            <person name="Murat C."/>
            <person name="Riley R."/>
            <person name="Ohm R."/>
            <person name="Sun H."/>
            <person name="Tunlid A."/>
            <person name="Henrissat B."/>
            <person name="Grigoriev I.V."/>
            <person name="Hibbett D.S."/>
            <person name="Martin F."/>
        </authorList>
    </citation>
    <scope>NUCLEOTIDE SEQUENCE [LARGE SCALE GENOMIC DNA]</scope>
    <source>
        <strain evidence="2 3">MD-312</strain>
    </source>
</reference>
<protein>
    <recommendedName>
        <fullName evidence="1">Heterokaryon incompatibility domain-containing protein</fullName>
    </recommendedName>
</protein>
<evidence type="ECO:0000259" key="1">
    <source>
        <dbReference type="Pfam" id="PF06985"/>
    </source>
</evidence>
<dbReference type="PANTHER" id="PTHR10622">
    <property type="entry name" value="HET DOMAIN-CONTAINING PROTEIN"/>
    <property type="match status" value="1"/>
</dbReference>
<evidence type="ECO:0000313" key="2">
    <source>
        <dbReference type="EMBL" id="KIJ59666.1"/>
    </source>
</evidence>
<dbReference type="PANTHER" id="PTHR10622:SF10">
    <property type="entry name" value="HET DOMAIN-CONTAINING PROTEIN"/>
    <property type="match status" value="1"/>
</dbReference>
<keyword evidence="3" id="KW-1185">Reference proteome</keyword>
<feature type="non-terminal residue" evidence="2">
    <location>
        <position position="240"/>
    </location>
</feature>
<organism evidence="2 3">
    <name type="scientific">Hydnomerulius pinastri MD-312</name>
    <dbReference type="NCBI Taxonomy" id="994086"/>
    <lineage>
        <taxon>Eukaryota</taxon>
        <taxon>Fungi</taxon>
        <taxon>Dikarya</taxon>
        <taxon>Basidiomycota</taxon>
        <taxon>Agaricomycotina</taxon>
        <taxon>Agaricomycetes</taxon>
        <taxon>Agaricomycetidae</taxon>
        <taxon>Boletales</taxon>
        <taxon>Boletales incertae sedis</taxon>
        <taxon>Leucogyrophana</taxon>
    </lineage>
</organism>
<accession>A0A0C9W935</accession>
<evidence type="ECO:0000313" key="3">
    <source>
        <dbReference type="Proteomes" id="UP000053820"/>
    </source>
</evidence>
<gene>
    <name evidence="2" type="ORF">HYDPIDRAFT_100297</name>
</gene>
<proteinExistence type="predicted"/>
<dbReference type="AlphaFoldDB" id="A0A0C9W935"/>
<dbReference type="HOGENOM" id="CLU_000288_138_0_1"/>
<sequence length="240" mass="27036">MQKIIKTFFRYVMLSHKWEGQEPLLEDVLNKSVYGLKEPSTISKLQNLCTTARDAGYRWVWSDTCCIDKKDLVVLQQSLTSMYHWYSSSALTIVYLSDVPSPSQSGMLAHSIWNTRGWTLQEFLASSTVRFYDQQWTPYLNSSENSANHKESVAVMAELETVTGISAEALLAFHPGPSAIREKLRLASSRTTTREEDVAYSLFGIFDVWVPPNYGEGNKALGRLLQEVVGRSGDPGPLAW</sequence>
<dbReference type="InterPro" id="IPR010730">
    <property type="entry name" value="HET"/>
</dbReference>